<dbReference type="GO" id="GO:0042302">
    <property type="term" value="F:structural constituent of cuticle"/>
    <property type="evidence" value="ECO:0007669"/>
    <property type="project" value="UniProtKB-UniRule"/>
</dbReference>
<reference evidence="3 4" key="1">
    <citation type="submission" date="2022-05" db="EMBL/GenBank/DDBJ databases">
        <title>A multi-omics perspective on studying reproductive biology in Daphnia sinensis.</title>
        <authorList>
            <person name="Jia J."/>
        </authorList>
    </citation>
    <scope>NUCLEOTIDE SEQUENCE [LARGE SCALE GENOMIC DNA]</scope>
    <source>
        <strain evidence="3 4">WSL</strain>
    </source>
</reference>
<comment type="caution">
    <text evidence="3">The sequence shown here is derived from an EMBL/GenBank/DDBJ whole genome shotgun (WGS) entry which is preliminary data.</text>
</comment>
<organism evidence="3 4">
    <name type="scientific">Daphnia sinensis</name>
    <dbReference type="NCBI Taxonomy" id="1820382"/>
    <lineage>
        <taxon>Eukaryota</taxon>
        <taxon>Metazoa</taxon>
        <taxon>Ecdysozoa</taxon>
        <taxon>Arthropoda</taxon>
        <taxon>Crustacea</taxon>
        <taxon>Branchiopoda</taxon>
        <taxon>Diplostraca</taxon>
        <taxon>Cladocera</taxon>
        <taxon>Anomopoda</taxon>
        <taxon>Daphniidae</taxon>
        <taxon>Daphnia</taxon>
        <taxon>Daphnia similis group</taxon>
    </lineage>
</organism>
<dbReference type="Proteomes" id="UP000820818">
    <property type="component" value="Linkage Group LG2"/>
</dbReference>
<dbReference type="AlphaFoldDB" id="A0AAD5Q0Z1"/>
<feature type="signal peptide" evidence="2">
    <location>
        <begin position="1"/>
        <end position="16"/>
    </location>
</feature>
<accession>A0AAD5Q0Z1</accession>
<dbReference type="PROSITE" id="PS51155">
    <property type="entry name" value="CHIT_BIND_RR_2"/>
    <property type="match status" value="1"/>
</dbReference>
<name>A0AAD5Q0Z1_9CRUS</name>
<feature type="chain" id="PRO_5042092045" evidence="2">
    <location>
        <begin position="17"/>
        <end position="385"/>
    </location>
</feature>
<sequence>MNRMVMLISAVAMVASAPTQNTVINVDGPEGRHVQTGEPGKAVSGYFTSRDEGGVEYKTRYEADEKGFRATGLHLPVSPAVSSTWPLQYPIAAFPNYDFRYGPQNYLPFAYPTYPQDSLSYERFGFKQGVNQFPVSGDDVIALAKSVQIALTEEEKDALKGRDSLTFMMLPLTLLNTVNLVMLKAIQQMVMALCLTTLVASAPSDVRPLTVDTDKAEAREVKDAVKPANPAWGYFTTHTVDGKSGYTATYKGDAKQSPALLKPLPFNPFAFQPYPGPAMPGLRYFPANYFPSYYAGYPQVNYGQRGQYETKSDELTAQEYEDALRLFGLFNNNNGGAIVEPEPAPAPAPAPATNPMAGVISKLITMNNFAILKLIMANAAMMVAG</sequence>
<evidence type="ECO:0000313" key="4">
    <source>
        <dbReference type="Proteomes" id="UP000820818"/>
    </source>
</evidence>
<keyword evidence="2" id="KW-0732">Signal</keyword>
<evidence type="ECO:0000256" key="1">
    <source>
        <dbReference type="PROSITE-ProRule" id="PRU00497"/>
    </source>
</evidence>
<dbReference type="Pfam" id="PF00379">
    <property type="entry name" value="Chitin_bind_4"/>
    <property type="match status" value="1"/>
</dbReference>
<keyword evidence="4" id="KW-1185">Reference proteome</keyword>
<keyword evidence="1" id="KW-0193">Cuticle</keyword>
<gene>
    <name evidence="3" type="ORF">GHT06_010255</name>
</gene>
<dbReference type="EMBL" id="WJBH02000002">
    <property type="protein sequence ID" value="KAI9562800.1"/>
    <property type="molecule type" value="Genomic_DNA"/>
</dbReference>
<evidence type="ECO:0000256" key="2">
    <source>
        <dbReference type="SAM" id="SignalP"/>
    </source>
</evidence>
<dbReference type="InterPro" id="IPR000618">
    <property type="entry name" value="Insect_cuticle"/>
</dbReference>
<protein>
    <submittedName>
        <fullName evidence="3">Uncharacterized protein</fullName>
    </submittedName>
</protein>
<proteinExistence type="predicted"/>
<evidence type="ECO:0000313" key="3">
    <source>
        <dbReference type="EMBL" id="KAI9562800.1"/>
    </source>
</evidence>